<feature type="transmembrane region" description="Helical" evidence="5">
    <location>
        <begin position="328"/>
        <end position="346"/>
    </location>
</feature>
<gene>
    <name evidence="7" type="ORF">E3P99_00812</name>
</gene>
<accession>A0A4T0FUC2</accession>
<dbReference type="AlphaFoldDB" id="A0A4T0FUC2"/>
<evidence type="ECO:0000259" key="6">
    <source>
        <dbReference type="Pfam" id="PF00892"/>
    </source>
</evidence>
<dbReference type="PANTHER" id="PTHR22911">
    <property type="entry name" value="ACYL-MALONYL CONDENSING ENZYME-RELATED"/>
    <property type="match status" value="1"/>
</dbReference>
<keyword evidence="3 5" id="KW-1133">Transmembrane helix</keyword>
<feature type="transmembrane region" description="Helical" evidence="5">
    <location>
        <begin position="150"/>
        <end position="167"/>
    </location>
</feature>
<dbReference type="EMBL" id="SPNW01000009">
    <property type="protein sequence ID" value="TIA91960.1"/>
    <property type="molecule type" value="Genomic_DNA"/>
</dbReference>
<evidence type="ECO:0000256" key="1">
    <source>
        <dbReference type="ARBA" id="ARBA00004141"/>
    </source>
</evidence>
<evidence type="ECO:0000256" key="2">
    <source>
        <dbReference type="ARBA" id="ARBA00022692"/>
    </source>
</evidence>
<sequence length="385" mass="42025">MASSDNGVESGLDGHSSGLRRTQVFIQRNAGLLMIALAQLFFSSMSLCVKLLGSVDPPVSALEVCLIAHVFVSSLIPPLQLVVVRMGITGICAQIWILANNALSDTKIPNPILGPVDVRGLLFARGFVGFASISALYYSLNYLNLSDVTSLGFLLPVFTGLFGWLFLKEPYLPIERYSSVVSLIGVLLIARPPFLFGGGVHSLDNNTIRSFAVAIVLLSVIGASLAYVTTRAIGQRAHPMHVILAFSWCSVIFGLLLMKIQGEAFIIPKSTKWSIMLIAIGTFGFVGQILLTLGLRREKVGRASLGMYLQMVFALLFEKIFFNTTPHYLSVLGAAIIIATSLLVALSKDKKKEQLDDSAEHDKLLQDERQRFESVDYGALEQRRS</sequence>
<keyword evidence="8" id="KW-1185">Reference proteome</keyword>
<feature type="transmembrane region" description="Helical" evidence="5">
    <location>
        <begin position="305"/>
        <end position="322"/>
    </location>
</feature>
<reference evidence="7 8" key="1">
    <citation type="submission" date="2019-03" db="EMBL/GenBank/DDBJ databases">
        <title>Sequencing 23 genomes of Wallemia ichthyophaga.</title>
        <authorList>
            <person name="Gostincar C."/>
        </authorList>
    </citation>
    <scope>NUCLEOTIDE SEQUENCE [LARGE SCALE GENOMIC DNA]</scope>
    <source>
        <strain evidence="7 8">EXF-5753</strain>
    </source>
</reference>
<dbReference type="InterPro" id="IPR000620">
    <property type="entry name" value="EamA_dom"/>
</dbReference>
<feature type="transmembrane region" description="Helical" evidence="5">
    <location>
        <begin position="240"/>
        <end position="261"/>
    </location>
</feature>
<feature type="transmembrane region" description="Helical" evidence="5">
    <location>
        <begin position="208"/>
        <end position="228"/>
    </location>
</feature>
<feature type="transmembrane region" description="Helical" evidence="5">
    <location>
        <begin position="179"/>
        <end position="196"/>
    </location>
</feature>
<feature type="domain" description="EamA" evidence="6">
    <location>
        <begin position="212"/>
        <end position="345"/>
    </location>
</feature>
<comment type="caution">
    <text evidence="7">The sequence shown here is derived from an EMBL/GenBank/DDBJ whole genome shotgun (WGS) entry which is preliminary data.</text>
</comment>
<dbReference type="OrthoDB" id="306876at2759"/>
<evidence type="ECO:0000313" key="8">
    <source>
        <dbReference type="Proteomes" id="UP000310189"/>
    </source>
</evidence>
<keyword evidence="4 5" id="KW-0472">Membrane</keyword>
<dbReference type="Proteomes" id="UP000310189">
    <property type="component" value="Unassembled WGS sequence"/>
</dbReference>
<feature type="domain" description="EamA" evidence="6">
    <location>
        <begin position="73"/>
        <end position="190"/>
    </location>
</feature>
<evidence type="ECO:0000313" key="7">
    <source>
        <dbReference type="EMBL" id="TIA91960.1"/>
    </source>
</evidence>
<feature type="transmembrane region" description="Helical" evidence="5">
    <location>
        <begin position="82"/>
        <end position="99"/>
    </location>
</feature>
<feature type="transmembrane region" description="Helical" evidence="5">
    <location>
        <begin position="120"/>
        <end position="138"/>
    </location>
</feature>
<keyword evidence="2 5" id="KW-0812">Transmembrane</keyword>
<dbReference type="PANTHER" id="PTHR22911:SF6">
    <property type="entry name" value="SOLUTE CARRIER FAMILY 35 MEMBER G1"/>
    <property type="match status" value="1"/>
</dbReference>
<organism evidence="7 8">
    <name type="scientific">Wallemia hederae</name>
    <dbReference type="NCBI Taxonomy" id="1540922"/>
    <lineage>
        <taxon>Eukaryota</taxon>
        <taxon>Fungi</taxon>
        <taxon>Dikarya</taxon>
        <taxon>Basidiomycota</taxon>
        <taxon>Wallemiomycotina</taxon>
        <taxon>Wallemiomycetes</taxon>
        <taxon>Wallemiales</taxon>
        <taxon>Wallemiaceae</taxon>
        <taxon>Wallemia</taxon>
    </lineage>
</organism>
<dbReference type="GO" id="GO:0016020">
    <property type="term" value="C:membrane"/>
    <property type="evidence" value="ECO:0007669"/>
    <property type="project" value="UniProtKB-SubCell"/>
</dbReference>
<proteinExistence type="predicted"/>
<feature type="transmembrane region" description="Helical" evidence="5">
    <location>
        <begin position="30"/>
        <end position="52"/>
    </location>
</feature>
<name>A0A4T0FUC2_9BASI</name>
<dbReference type="SUPFAM" id="SSF103481">
    <property type="entry name" value="Multidrug resistance efflux transporter EmrE"/>
    <property type="match status" value="2"/>
</dbReference>
<evidence type="ECO:0000256" key="4">
    <source>
        <dbReference type="ARBA" id="ARBA00023136"/>
    </source>
</evidence>
<dbReference type="InterPro" id="IPR037185">
    <property type="entry name" value="EmrE-like"/>
</dbReference>
<protein>
    <recommendedName>
        <fullName evidence="6">EamA domain-containing protein</fullName>
    </recommendedName>
</protein>
<evidence type="ECO:0000256" key="3">
    <source>
        <dbReference type="ARBA" id="ARBA00022989"/>
    </source>
</evidence>
<comment type="subcellular location">
    <subcellularLocation>
        <location evidence="1">Membrane</location>
        <topology evidence="1">Multi-pass membrane protein</topology>
    </subcellularLocation>
</comment>
<dbReference type="Pfam" id="PF00892">
    <property type="entry name" value="EamA"/>
    <property type="match status" value="2"/>
</dbReference>
<evidence type="ECO:0000256" key="5">
    <source>
        <dbReference type="SAM" id="Phobius"/>
    </source>
</evidence>
<feature type="transmembrane region" description="Helical" evidence="5">
    <location>
        <begin position="273"/>
        <end position="293"/>
    </location>
</feature>